<dbReference type="OrthoDB" id="9811476at2"/>
<feature type="compositionally biased region" description="Basic and acidic residues" evidence="1">
    <location>
        <begin position="48"/>
        <end position="70"/>
    </location>
</feature>
<dbReference type="AlphaFoldDB" id="A0A4Y6URP8"/>
<evidence type="ECO:0000313" key="2">
    <source>
        <dbReference type="EMBL" id="QDH20299.1"/>
    </source>
</evidence>
<dbReference type="Proteomes" id="UP000316968">
    <property type="component" value="Chromosome"/>
</dbReference>
<dbReference type="RefSeq" id="WP_141446698.1">
    <property type="nucleotide sequence ID" value="NZ_CP041217.1"/>
</dbReference>
<dbReference type="KEGG" id="saca:FFV09_05135"/>
<accession>A0A4Y6URP8</accession>
<dbReference type="Pfam" id="PF04250">
    <property type="entry name" value="DUF429"/>
    <property type="match status" value="1"/>
</dbReference>
<dbReference type="InterPro" id="IPR007362">
    <property type="entry name" value="DUF429"/>
</dbReference>
<keyword evidence="3" id="KW-1185">Reference proteome</keyword>
<sequence>MPGKEGEKLIYRGIGIDGCPGGWAVVWIEGERAAEGIRADGEQSAEGTRADGERSAEVTQTDGERSGHQEEYGPHAALAVRSAVYPDLPALWAALQPDPARDRMLLDMPIGLAEGADGSLNRVEDRRCDRDCRKLLPKRRKSSVFPVPARQALHAADPSAANEAATGRRLSRQSLNLLPKIREVDELVAGLLARGLPVTGLLDESHPELAFLRLNGGEAPAHGKKEAAGRQERLDILAAAGFPEAELDRLLQTFARKQAAPDDLLDAAALALCAWRIVSGHSPARGVTEGDRRQHDYGGRVEMNIVYI</sequence>
<organism evidence="2 3">
    <name type="scientific">Saccharibacillus brassicae</name>
    <dbReference type="NCBI Taxonomy" id="2583377"/>
    <lineage>
        <taxon>Bacteria</taxon>
        <taxon>Bacillati</taxon>
        <taxon>Bacillota</taxon>
        <taxon>Bacilli</taxon>
        <taxon>Bacillales</taxon>
        <taxon>Paenibacillaceae</taxon>
        <taxon>Saccharibacillus</taxon>
    </lineage>
</organism>
<gene>
    <name evidence="2" type="ORF">FFV09_05135</name>
</gene>
<proteinExistence type="predicted"/>
<evidence type="ECO:0000256" key="1">
    <source>
        <dbReference type="SAM" id="MobiDB-lite"/>
    </source>
</evidence>
<protein>
    <submittedName>
        <fullName evidence="2">DUF429 domain-containing protein</fullName>
    </submittedName>
</protein>
<name>A0A4Y6URP8_SACBS</name>
<dbReference type="EMBL" id="CP041217">
    <property type="protein sequence ID" value="QDH20299.1"/>
    <property type="molecule type" value="Genomic_DNA"/>
</dbReference>
<evidence type="ECO:0000313" key="3">
    <source>
        <dbReference type="Proteomes" id="UP000316968"/>
    </source>
</evidence>
<reference evidence="2 3" key="1">
    <citation type="submission" date="2019-06" db="EMBL/GenBank/DDBJ databases">
        <title>Saccharibacillus brassicae sp. nov., an endophytic bacterium isolated from Chinese cabbage seeds (Brassica pekinensis).</title>
        <authorList>
            <person name="Jiang L."/>
            <person name="Lee J."/>
            <person name="Kim S.W."/>
        </authorList>
    </citation>
    <scope>NUCLEOTIDE SEQUENCE [LARGE SCALE GENOMIC DNA]</scope>
    <source>
        <strain evidence="3">KCTC 43072 / ATSA2</strain>
    </source>
</reference>
<feature type="region of interest" description="Disordered" evidence="1">
    <location>
        <begin position="36"/>
        <end position="70"/>
    </location>
</feature>